<keyword evidence="8" id="KW-1185">Reference proteome</keyword>
<dbReference type="InterPro" id="IPR032675">
    <property type="entry name" value="LRR_dom_sf"/>
</dbReference>
<dbReference type="EMBL" id="PQIB02000009">
    <property type="protein sequence ID" value="RLM98789.1"/>
    <property type="molecule type" value="Genomic_DNA"/>
</dbReference>
<dbReference type="PANTHER" id="PTHR48063">
    <property type="entry name" value="LRR RECEPTOR-LIKE KINASE"/>
    <property type="match status" value="1"/>
</dbReference>
<evidence type="ECO:0000256" key="1">
    <source>
        <dbReference type="ARBA" id="ARBA00004479"/>
    </source>
</evidence>
<evidence type="ECO:0000256" key="6">
    <source>
        <dbReference type="ARBA" id="ARBA00023180"/>
    </source>
</evidence>
<comment type="caution">
    <text evidence="7">The sequence shown here is derived from an EMBL/GenBank/DDBJ whole genome shotgun (WGS) entry which is preliminary data.</text>
</comment>
<dbReference type="GO" id="GO:0016020">
    <property type="term" value="C:membrane"/>
    <property type="evidence" value="ECO:0007669"/>
    <property type="project" value="UniProtKB-SubCell"/>
</dbReference>
<accession>A0A3L6R7G7</accession>
<evidence type="ECO:0000313" key="7">
    <source>
        <dbReference type="EMBL" id="RLM98789.1"/>
    </source>
</evidence>
<evidence type="ECO:0000313" key="8">
    <source>
        <dbReference type="Proteomes" id="UP000275267"/>
    </source>
</evidence>
<evidence type="ECO:0000256" key="2">
    <source>
        <dbReference type="ARBA" id="ARBA00022692"/>
    </source>
</evidence>
<protein>
    <submittedName>
        <fullName evidence="7">Cf2/Cf5-like disease resistance protein</fullName>
    </submittedName>
</protein>
<keyword evidence="6" id="KW-0325">Glycoprotein</keyword>
<evidence type="ECO:0000256" key="4">
    <source>
        <dbReference type="ARBA" id="ARBA00022989"/>
    </source>
</evidence>
<comment type="subcellular location">
    <subcellularLocation>
        <location evidence="1">Membrane</location>
        <topology evidence="1">Single-pass type I membrane protein</topology>
    </subcellularLocation>
</comment>
<gene>
    <name evidence="7" type="ORF">C2845_PM06G09180</name>
</gene>
<proteinExistence type="predicted"/>
<keyword evidence="5" id="KW-0472">Membrane</keyword>
<dbReference type="PANTHER" id="PTHR48063:SF108">
    <property type="entry name" value="LEUCINE-RICH REPEAT-CONTAINING N-TERMINAL PLANT-TYPE DOMAIN-CONTAINING PROTEIN"/>
    <property type="match status" value="1"/>
</dbReference>
<evidence type="ECO:0000256" key="5">
    <source>
        <dbReference type="ARBA" id="ARBA00023136"/>
    </source>
</evidence>
<keyword evidence="4" id="KW-1133">Transmembrane helix</keyword>
<keyword evidence="2" id="KW-0812">Transmembrane</keyword>
<dbReference type="InterPro" id="IPR046956">
    <property type="entry name" value="RLP23-like"/>
</dbReference>
<evidence type="ECO:0000256" key="3">
    <source>
        <dbReference type="ARBA" id="ARBA00022729"/>
    </source>
</evidence>
<dbReference type="Proteomes" id="UP000275267">
    <property type="component" value="Unassembled WGS sequence"/>
</dbReference>
<dbReference type="Gene3D" id="3.80.10.10">
    <property type="entry name" value="Ribonuclease Inhibitor"/>
    <property type="match status" value="1"/>
</dbReference>
<dbReference type="AlphaFoldDB" id="A0A3L6R7G7"/>
<dbReference type="STRING" id="4540.A0A3L6R7G7"/>
<organism evidence="7 8">
    <name type="scientific">Panicum miliaceum</name>
    <name type="common">Proso millet</name>
    <name type="synonym">Broomcorn millet</name>
    <dbReference type="NCBI Taxonomy" id="4540"/>
    <lineage>
        <taxon>Eukaryota</taxon>
        <taxon>Viridiplantae</taxon>
        <taxon>Streptophyta</taxon>
        <taxon>Embryophyta</taxon>
        <taxon>Tracheophyta</taxon>
        <taxon>Spermatophyta</taxon>
        <taxon>Magnoliopsida</taxon>
        <taxon>Liliopsida</taxon>
        <taxon>Poales</taxon>
        <taxon>Poaceae</taxon>
        <taxon>PACMAD clade</taxon>
        <taxon>Panicoideae</taxon>
        <taxon>Panicodae</taxon>
        <taxon>Paniceae</taxon>
        <taxon>Panicinae</taxon>
        <taxon>Panicum</taxon>
        <taxon>Panicum sect. Panicum</taxon>
    </lineage>
</organism>
<sequence>MAYLDIHKDFLYADASTYAASSDVSWLASLYSLEYLDMSSVNLSAAVGWVHAVNKLPNLRALYLSNCGLRVPLVELKLVVDSQKSQKPNQKELL</sequence>
<dbReference type="SUPFAM" id="SSF52047">
    <property type="entry name" value="RNI-like"/>
    <property type="match status" value="1"/>
</dbReference>
<reference evidence="8" key="1">
    <citation type="journal article" date="2019" name="Nat. Commun.">
        <title>The genome of broomcorn millet.</title>
        <authorList>
            <person name="Zou C."/>
            <person name="Miki D."/>
            <person name="Li D."/>
            <person name="Tang Q."/>
            <person name="Xiao L."/>
            <person name="Rajput S."/>
            <person name="Deng P."/>
            <person name="Jia W."/>
            <person name="Huang R."/>
            <person name="Zhang M."/>
            <person name="Sun Y."/>
            <person name="Hu J."/>
            <person name="Fu X."/>
            <person name="Schnable P.S."/>
            <person name="Li F."/>
            <person name="Zhang H."/>
            <person name="Feng B."/>
            <person name="Zhu X."/>
            <person name="Liu R."/>
            <person name="Schnable J.C."/>
            <person name="Zhu J.-K."/>
            <person name="Zhang H."/>
        </authorList>
    </citation>
    <scope>NUCLEOTIDE SEQUENCE [LARGE SCALE GENOMIC DNA]</scope>
</reference>
<keyword evidence="3" id="KW-0732">Signal</keyword>
<name>A0A3L6R7G7_PANMI</name>